<evidence type="ECO:0000256" key="3">
    <source>
        <dbReference type="ARBA" id="ARBA00022833"/>
    </source>
</evidence>
<dbReference type="GO" id="GO:0016567">
    <property type="term" value="P:protein ubiquitination"/>
    <property type="evidence" value="ECO:0007669"/>
    <property type="project" value="TreeGrafter"/>
</dbReference>
<organism evidence="8 9">
    <name type="scientific">Aphanomyces stellatus</name>
    <dbReference type="NCBI Taxonomy" id="120398"/>
    <lineage>
        <taxon>Eukaryota</taxon>
        <taxon>Sar</taxon>
        <taxon>Stramenopiles</taxon>
        <taxon>Oomycota</taxon>
        <taxon>Saprolegniomycetes</taxon>
        <taxon>Saprolegniales</taxon>
        <taxon>Verrucalvaceae</taxon>
        <taxon>Aphanomyces</taxon>
    </lineage>
</organism>
<keyword evidence="2 4" id="KW-0863">Zinc-finger</keyword>
<dbReference type="SUPFAM" id="SSF57850">
    <property type="entry name" value="RING/U-box"/>
    <property type="match status" value="1"/>
</dbReference>
<dbReference type="InterPro" id="IPR001841">
    <property type="entry name" value="Znf_RING"/>
</dbReference>
<dbReference type="SMART" id="SM00184">
    <property type="entry name" value="RING"/>
    <property type="match status" value="1"/>
</dbReference>
<dbReference type="PANTHER" id="PTHR46858">
    <property type="entry name" value="OS05G0521000 PROTEIN"/>
    <property type="match status" value="1"/>
</dbReference>
<dbReference type="PROSITE" id="PS50089">
    <property type="entry name" value="ZF_RING_2"/>
    <property type="match status" value="1"/>
</dbReference>
<evidence type="ECO:0000313" key="7">
    <source>
        <dbReference type="EMBL" id="KAF0700139.1"/>
    </source>
</evidence>
<dbReference type="Gene3D" id="3.30.40.10">
    <property type="entry name" value="Zinc/RING finger domain, C3HC4 (zinc finger)"/>
    <property type="match status" value="1"/>
</dbReference>
<evidence type="ECO:0000256" key="1">
    <source>
        <dbReference type="ARBA" id="ARBA00022723"/>
    </source>
</evidence>
<dbReference type="SUPFAM" id="SSF48403">
    <property type="entry name" value="Ankyrin repeat"/>
    <property type="match status" value="1"/>
</dbReference>
<dbReference type="OrthoDB" id="1711136at2759"/>
<dbReference type="InterPro" id="IPR036770">
    <property type="entry name" value="Ankyrin_rpt-contain_sf"/>
</dbReference>
<dbReference type="GO" id="GO:0061630">
    <property type="term" value="F:ubiquitin protein ligase activity"/>
    <property type="evidence" value="ECO:0007669"/>
    <property type="project" value="TreeGrafter"/>
</dbReference>
<gene>
    <name evidence="8" type="primary">Aste57867_9327</name>
    <name evidence="7" type="ORF">As57867_009291</name>
    <name evidence="8" type="ORF">ASTE57867_9327</name>
</gene>
<dbReference type="EMBL" id="VJMH01005136">
    <property type="protein sequence ID" value="KAF0700139.1"/>
    <property type="molecule type" value="Genomic_DNA"/>
</dbReference>
<feature type="chain" id="PRO_5033436993" evidence="5">
    <location>
        <begin position="16"/>
        <end position="479"/>
    </location>
</feature>
<reference evidence="8 9" key="1">
    <citation type="submission" date="2019-03" db="EMBL/GenBank/DDBJ databases">
        <authorList>
            <person name="Gaulin E."/>
            <person name="Dumas B."/>
        </authorList>
    </citation>
    <scope>NUCLEOTIDE SEQUENCE [LARGE SCALE GENOMIC DNA]</scope>
    <source>
        <strain evidence="8">CBS 568.67</strain>
    </source>
</reference>
<evidence type="ECO:0000259" key="6">
    <source>
        <dbReference type="PROSITE" id="PS50089"/>
    </source>
</evidence>
<dbReference type="PANTHER" id="PTHR46858:SF7">
    <property type="entry name" value="RING-TYPE DOMAIN-CONTAINING PROTEIN"/>
    <property type="match status" value="1"/>
</dbReference>
<dbReference type="Gene3D" id="1.25.40.20">
    <property type="entry name" value="Ankyrin repeat-containing domain"/>
    <property type="match status" value="1"/>
</dbReference>
<dbReference type="EMBL" id="CAADRA010005157">
    <property type="protein sequence ID" value="VFT86209.1"/>
    <property type="molecule type" value="Genomic_DNA"/>
</dbReference>
<protein>
    <submittedName>
        <fullName evidence="8">Aste57867_9327 protein</fullName>
    </submittedName>
</protein>
<evidence type="ECO:0000256" key="5">
    <source>
        <dbReference type="SAM" id="SignalP"/>
    </source>
</evidence>
<accession>A0A485KML2</accession>
<keyword evidence="3" id="KW-0862">Zinc</keyword>
<proteinExistence type="predicted"/>
<keyword evidence="9" id="KW-1185">Reference proteome</keyword>
<reference evidence="7" key="2">
    <citation type="submission" date="2019-06" db="EMBL/GenBank/DDBJ databases">
        <title>Genomics analysis of Aphanomyces spp. identifies a new class of oomycete effector associated with host adaptation.</title>
        <authorList>
            <person name="Gaulin E."/>
        </authorList>
    </citation>
    <scope>NUCLEOTIDE SEQUENCE</scope>
    <source>
        <strain evidence="7">CBS 578.67</strain>
    </source>
</reference>
<evidence type="ECO:0000256" key="4">
    <source>
        <dbReference type="PROSITE-ProRule" id="PRU00175"/>
    </source>
</evidence>
<feature type="signal peptide" evidence="5">
    <location>
        <begin position="1"/>
        <end position="15"/>
    </location>
</feature>
<name>A0A485KML2_9STRA</name>
<dbReference type="Proteomes" id="UP000332933">
    <property type="component" value="Unassembled WGS sequence"/>
</dbReference>
<evidence type="ECO:0000313" key="8">
    <source>
        <dbReference type="EMBL" id="VFT86209.1"/>
    </source>
</evidence>
<dbReference type="CDD" id="cd23129">
    <property type="entry name" value="RING-HC_XBAT35-like"/>
    <property type="match status" value="1"/>
</dbReference>
<dbReference type="GO" id="GO:0008270">
    <property type="term" value="F:zinc ion binding"/>
    <property type="evidence" value="ECO:0007669"/>
    <property type="project" value="UniProtKB-KW"/>
</dbReference>
<dbReference type="Pfam" id="PF13920">
    <property type="entry name" value="zf-C3HC4_3"/>
    <property type="match status" value="1"/>
</dbReference>
<keyword evidence="1" id="KW-0479">Metal-binding</keyword>
<keyword evidence="5" id="KW-0732">Signal</keyword>
<evidence type="ECO:0000256" key="2">
    <source>
        <dbReference type="ARBA" id="ARBA00022771"/>
    </source>
</evidence>
<dbReference type="AlphaFoldDB" id="A0A485KML2"/>
<feature type="domain" description="RING-type" evidence="6">
    <location>
        <begin position="427"/>
        <end position="467"/>
    </location>
</feature>
<sequence length="479" mass="53385">MGLLLSVLFVGAVWFELDKPELFRLVEQGDHIGVGSYLLKHSNAEVKAALQYKDVWGRTAVVVAYEKSHYVSLSLLLLHPASQADTQDTKPLPKGKVAVAATTPRPNFIDAFFDWVYACVYPEYELIRGLRLCSEASIQSFLQQHSTEQIRIAVMYNDSQALWLACQPDRIPCLRVMLRHSVVNAMAAATFHNVRGSLLHQACLYGWVDVVACLLEEGLVTSRMGLTFRSPLDLAWKQYHLATSAASKQKYLGCIALIEKKCMIWEGWLYETTDNLASNILGGKSSLQSWKRCYCMVLGTALTSHVELVLYDFVGDKKNDASTWKRSALPTSIYLARRADLAFESKQKLFNSKKFSFSTTCVRKALDDPQTLLHGAESLLLEFACMDATAFEAWKQFVAVKKPKTQTTTPNTPHAPSPPPIEEVGTCVVCLDKPMEGVCVPCGHRAVCMTCAATLVAHPSNKCPICRADIRQVIRMYNC</sequence>
<dbReference type="InterPro" id="IPR013083">
    <property type="entry name" value="Znf_RING/FYVE/PHD"/>
</dbReference>
<evidence type="ECO:0000313" key="9">
    <source>
        <dbReference type="Proteomes" id="UP000332933"/>
    </source>
</evidence>